<accession>A0ABR9AWA5</accession>
<dbReference type="SUPFAM" id="SSF55486">
    <property type="entry name" value="Metalloproteases ('zincins'), catalytic domain"/>
    <property type="match status" value="1"/>
</dbReference>
<dbReference type="Pfam" id="PF02074">
    <property type="entry name" value="Peptidase_M32"/>
    <property type="match status" value="1"/>
</dbReference>
<dbReference type="EMBL" id="JACYTN010000002">
    <property type="protein sequence ID" value="MBD8497512.1"/>
    <property type="molecule type" value="Genomic_DNA"/>
</dbReference>
<dbReference type="Gene3D" id="1.10.1370.30">
    <property type="match status" value="1"/>
</dbReference>
<gene>
    <name evidence="2" type="ORF">IFO66_04265</name>
</gene>
<organism evidence="2 3">
    <name type="scientific">Paenibacillus arenosi</name>
    <dbReference type="NCBI Taxonomy" id="2774142"/>
    <lineage>
        <taxon>Bacteria</taxon>
        <taxon>Bacillati</taxon>
        <taxon>Bacillota</taxon>
        <taxon>Bacilli</taxon>
        <taxon>Bacillales</taxon>
        <taxon>Paenibacillaceae</taxon>
        <taxon>Paenibacillus</taxon>
    </lineage>
</organism>
<name>A0ABR9AWA5_9BACL</name>
<comment type="catalytic activity">
    <reaction evidence="1">
        <text>Release of a C-terminal amino acid with broad specificity, except for -Pro.</text>
        <dbReference type="EC" id="3.4.17.19"/>
    </reaction>
</comment>
<dbReference type="CDD" id="cd06460">
    <property type="entry name" value="M32_Taq"/>
    <property type="match status" value="1"/>
</dbReference>
<comment type="caution">
    <text evidence="2">The sequence shown here is derived from an EMBL/GenBank/DDBJ whole genome shotgun (WGS) entry which is preliminary data.</text>
</comment>
<evidence type="ECO:0000256" key="1">
    <source>
        <dbReference type="PIRNR" id="PIRNR006615"/>
    </source>
</evidence>
<sequence length="504" mass="58023">MEMTTLSTVEQQFLDIISKMKAYSEAVSLMHWDLRTGAPRKGAELRSEAIGKISSEVFKLSVSEEMGACLDQLEAQFDSLDAPMKKMVKDARREYNRSKLIPPKLYEEYVVLTSKAETVWEEAKNKGDFELFKPYLQNIITMTQQFIDYWGVKDTRYDTLLDMYEPNLTTAQLDSIFGQLKDQLVPLVHEVQQSTNKPDANFLQEAYDIEIQKDFSSYLLGEIGYDFEAGRLDESAHPFMIGLNTQDIRITTKYLENDVTSAVFSSLHEGGHALYEQNISSDLARTSLATGTSMGIHESQSRLWENIVGRSREFWKRYYGELQRRYPEQLANVDVEQFYCAINRVEPSLIRIEADEVTYNIHIIIRYELEKMLINDNLSVDELPEAWNSKYESYLGIRPSHDGEGVLQDVHWSFGGLGYFPSYSLGNMYGAQMMNTLRQEMPDVDAKIEAGDLLPIKEWFTEHVYQYGSLLTPAEIIEKMTGEPLNPQYLVDYLTAKTKDIYKL</sequence>
<reference evidence="2 3" key="1">
    <citation type="submission" date="2020-09" db="EMBL/GenBank/DDBJ databases">
        <title>Paenibacillus sp. CAU 1523 isolated from sand of Haeundae Beach.</title>
        <authorList>
            <person name="Kim W."/>
        </authorList>
    </citation>
    <scope>NUCLEOTIDE SEQUENCE [LARGE SCALE GENOMIC DNA]</scope>
    <source>
        <strain evidence="2 3">CAU 1523</strain>
    </source>
</reference>
<evidence type="ECO:0000313" key="3">
    <source>
        <dbReference type="Proteomes" id="UP000634529"/>
    </source>
</evidence>
<keyword evidence="1" id="KW-0645">Protease</keyword>
<keyword evidence="3" id="KW-1185">Reference proteome</keyword>
<evidence type="ECO:0000313" key="2">
    <source>
        <dbReference type="EMBL" id="MBD8497512.1"/>
    </source>
</evidence>
<dbReference type="PANTHER" id="PTHR34217:SF1">
    <property type="entry name" value="CARBOXYPEPTIDASE 1"/>
    <property type="match status" value="1"/>
</dbReference>
<dbReference type="InterPro" id="IPR001333">
    <property type="entry name" value="Peptidase_M32_Taq"/>
</dbReference>
<dbReference type="PANTHER" id="PTHR34217">
    <property type="entry name" value="METAL-DEPENDENT CARBOXYPEPTIDASE"/>
    <property type="match status" value="1"/>
</dbReference>
<dbReference type="PROSITE" id="PS52034">
    <property type="entry name" value="PEPTIDASE_M32"/>
    <property type="match status" value="1"/>
</dbReference>
<dbReference type="RefSeq" id="WP_192023940.1">
    <property type="nucleotide sequence ID" value="NZ_JACYTN010000002.1"/>
</dbReference>
<keyword evidence="1" id="KW-0482">Metalloprotease</keyword>
<dbReference type="PIRSF" id="PIRSF006615">
    <property type="entry name" value="Zn_crbxpep_Taq"/>
    <property type="match status" value="1"/>
</dbReference>
<dbReference type="PRINTS" id="PR00998">
    <property type="entry name" value="CRBOXYPTASET"/>
</dbReference>
<keyword evidence="1 2" id="KW-0121">Carboxypeptidase</keyword>
<keyword evidence="1" id="KW-0378">Hydrolase</keyword>
<keyword evidence="1" id="KW-0479">Metal-binding</keyword>
<protein>
    <recommendedName>
        <fullName evidence="1">Metal-dependent carboxypeptidase</fullName>
        <ecNumber evidence="1">3.4.17.19</ecNumber>
    </recommendedName>
</protein>
<dbReference type="GO" id="GO:0004180">
    <property type="term" value="F:carboxypeptidase activity"/>
    <property type="evidence" value="ECO:0007669"/>
    <property type="project" value="UniProtKB-KW"/>
</dbReference>
<comment type="function">
    <text evidence="1">Broad specificity carboxypetidase that releases amino acids sequentially from the C-terminus, including neutral, aromatic, polar and basic residues.</text>
</comment>
<proteinExistence type="inferred from homology"/>
<dbReference type="Proteomes" id="UP000634529">
    <property type="component" value="Unassembled WGS sequence"/>
</dbReference>
<comment type="similarity">
    <text evidence="1">Belongs to the peptidase M32 family.</text>
</comment>
<dbReference type="EC" id="3.4.17.19" evidence="1"/>